<dbReference type="PANTHER" id="PTHR39453:SF1">
    <property type="entry name" value="PHOSPHATE PROPANOYLTRANSFERASE"/>
    <property type="match status" value="1"/>
</dbReference>
<accession>A0A1I5FKR3</accession>
<evidence type="ECO:0000313" key="14">
    <source>
        <dbReference type="Proteomes" id="UP000199236"/>
    </source>
</evidence>
<comment type="cofactor">
    <cofactor evidence="1">
        <name>Zn(2+)</name>
        <dbReference type="ChEBI" id="CHEBI:29105"/>
    </cofactor>
</comment>
<evidence type="ECO:0000256" key="11">
    <source>
        <dbReference type="ARBA" id="ARBA00024446"/>
    </source>
</evidence>
<dbReference type="UniPathway" id="UPA00621"/>
<dbReference type="EMBL" id="FOVR01000004">
    <property type="protein sequence ID" value="SFO24206.1"/>
    <property type="molecule type" value="Genomic_DNA"/>
</dbReference>
<dbReference type="GO" id="GO:0051144">
    <property type="term" value="P:1,2-propanediol catabolic process"/>
    <property type="evidence" value="ECO:0007669"/>
    <property type="project" value="UniProtKB-UniPathway"/>
</dbReference>
<gene>
    <name evidence="13" type="ORF">SAMN04488056_10486</name>
</gene>
<evidence type="ECO:0000256" key="1">
    <source>
        <dbReference type="ARBA" id="ARBA00001947"/>
    </source>
</evidence>
<comment type="function">
    <text evidence="12">Involved in 1,2-propanediol (1,2-PD) degradation by catalyzing the conversion of propanoyl-CoA to propanoyl-phosphate.</text>
</comment>
<dbReference type="InterPro" id="IPR008300">
    <property type="entry name" value="PTAC"/>
</dbReference>
<dbReference type="OrthoDB" id="9784365at2"/>
<evidence type="ECO:0000256" key="10">
    <source>
        <dbReference type="ARBA" id="ARBA00024322"/>
    </source>
</evidence>
<evidence type="ECO:0000256" key="4">
    <source>
        <dbReference type="ARBA" id="ARBA00012206"/>
    </source>
</evidence>
<evidence type="ECO:0000256" key="3">
    <source>
        <dbReference type="ARBA" id="ARBA00007342"/>
    </source>
</evidence>
<protein>
    <recommendedName>
        <fullName evidence="5 12">Phosphate propanoyltransferase</fullName>
        <ecNumber evidence="4 12">2.3.1.222</ecNumber>
    </recommendedName>
</protein>
<dbReference type="PANTHER" id="PTHR39453">
    <property type="entry name" value="PHOSPHATE PROPANOYLTRANSFERASE"/>
    <property type="match status" value="1"/>
</dbReference>
<keyword evidence="8" id="KW-0862">Zinc</keyword>
<keyword evidence="6 12" id="KW-0808">Transferase</keyword>
<keyword evidence="14" id="KW-1185">Reference proteome</keyword>
<dbReference type="Proteomes" id="UP000199236">
    <property type="component" value="Unassembled WGS sequence"/>
</dbReference>
<evidence type="ECO:0000256" key="12">
    <source>
        <dbReference type="PIRNR" id="PIRNR010130"/>
    </source>
</evidence>
<dbReference type="AlphaFoldDB" id="A0A1I5FKR3"/>
<dbReference type="GO" id="GO:0031469">
    <property type="term" value="C:bacterial microcompartment"/>
    <property type="evidence" value="ECO:0007669"/>
    <property type="project" value="UniProtKB-SubCell"/>
</dbReference>
<proteinExistence type="inferred from homology"/>
<evidence type="ECO:0000256" key="8">
    <source>
        <dbReference type="ARBA" id="ARBA00022833"/>
    </source>
</evidence>
<keyword evidence="7" id="KW-0479">Metal-binding</keyword>
<dbReference type="PIRSF" id="PIRSF010130">
    <property type="entry name" value="PduL"/>
    <property type="match status" value="1"/>
</dbReference>
<comment type="similarity">
    <text evidence="3 12">Belongs to the PduL family.</text>
</comment>
<evidence type="ECO:0000313" key="13">
    <source>
        <dbReference type="EMBL" id="SFO24206.1"/>
    </source>
</evidence>
<evidence type="ECO:0000256" key="7">
    <source>
        <dbReference type="ARBA" id="ARBA00022723"/>
    </source>
</evidence>
<comment type="pathway">
    <text evidence="2 12">Polyol metabolism; 1,2-propanediol degradation.</text>
</comment>
<dbReference type="EC" id="2.3.1.222" evidence="4 12"/>
<name>A0A1I5FKR3_9HYPH</name>
<comment type="subcellular location">
    <subcellularLocation>
        <location evidence="10">Bacterial microcompartment</location>
    </subcellularLocation>
</comment>
<comment type="catalytic activity">
    <reaction evidence="12">
        <text>propanoyl-CoA + phosphate = propanoyl phosphate + CoA</text>
        <dbReference type="Rhea" id="RHEA:28046"/>
        <dbReference type="ChEBI" id="CHEBI:43474"/>
        <dbReference type="ChEBI" id="CHEBI:57287"/>
        <dbReference type="ChEBI" id="CHEBI:57392"/>
        <dbReference type="ChEBI" id="CHEBI:58933"/>
        <dbReference type="EC" id="2.3.1.222"/>
    </reaction>
</comment>
<dbReference type="GO" id="GO:0016747">
    <property type="term" value="F:acyltransferase activity, transferring groups other than amino-acyl groups"/>
    <property type="evidence" value="ECO:0007669"/>
    <property type="project" value="InterPro"/>
</dbReference>
<keyword evidence="11" id="KW-1283">Bacterial microcompartment</keyword>
<keyword evidence="9 12" id="KW-0012">Acyltransferase</keyword>
<dbReference type="GO" id="GO:0046872">
    <property type="term" value="F:metal ion binding"/>
    <property type="evidence" value="ECO:0007669"/>
    <property type="project" value="UniProtKB-KW"/>
</dbReference>
<dbReference type="Pfam" id="PF06130">
    <property type="entry name" value="PTAC"/>
    <property type="match status" value="1"/>
</dbReference>
<organism evidence="13 14">
    <name type="scientific">Cohaesibacter marisflavi</name>
    <dbReference type="NCBI Taxonomy" id="655353"/>
    <lineage>
        <taxon>Bacteria</taxon>
        <taxon>Pseudomonadati</taxon>
        <taxon>Pseudomonadota</taxon>
        <taxon>Alphaproteobacteria</taxon>
        <taxon>Hyphomicrobiales</taxon>
        <taxon>Cohaesibacteraceae</taxon>
    </lineage>
</organism>
<evidence type="ECO:0000256" key="6">
    <source>
        <dbReference type="ARBA" id="ARBA00022679"/>
    </source>
</evidence>
<sequence length="218" mass="23405">MQLTEQMIDKVVADILAKATSSAASKSDPALVPVGVSNRHIHLSREDMEMLFGPGQNLTRMKAMKQPGQYAAEETVTLKGPKGELRRVRVLGPFRKETQIEISVSDGFALGIKAPMRMSGDLDESAGLEIVGPLGTVKLEQGVIVAQRHIHMHPDDAKKAGVCNGEIVSVEAQGPRGGILKNVAVRVSEASALEIHIDVEEANALGLKNNDQVRICKS</sequence>
<dbReference type="RefSeq" id="WP_090071522.1">
    <property type="nucleotide sequence ID" value="NZ_FOVR01000004.1"/>
</dbReference>
<evidence type="ECO:0000256" key="5">
    <source>
        <dbReference type="ARBA" id="ARBA00020837"/>
    </source>
</evidence>
<evidence type="ECO:0000256" key="9">
    <source>
        <dbReference type="ARBA" id="ARBA00023315"/>
    </source>
</evidence>
<reference evidence="13 14" key="1">
    <citation type="submission" date="2016-10" db="EMBL/GenBank/DDBJ databases">
        <authorList>
            <person name="de Groot N.N."/>
        </authorList>
    </citation>
    <scope>NUCLEOTIDE SEQUENCE [LARGE SCALE GENOMIC DNA]</scope>
    <source>
        <strain evidence="13 14">CGMCC 1.9157</strain>
    </source>
</reference>
<dbReference type="NCBIfam" id="NF011652">
    <property type="entry name" value="PRK15070.1"/>
    <property type="match status" value="1"/>
</dbReference>
<evidence type="ECO:0000256" key="2">
    <source>
        <dbReference type="ARBA" id="ARBA00004836"/>
    </source>
</evidence>
<dbReference type="STRING" id="655353.SAMN04488056_10486"/>